<evidence type="ECO:0000313" key="2">
    <source>
        <dbReference type="EMBL" id="MCQ8118071.1"/>
    </source>
</evidence>
<comment type="caution">
    <text evidence="2">The sequence shown here is derived from an EMBL/GenBank/DDBJ whole genome shotgun (WGS) entry which is preliminary data.</text>
</comment>
<dbReference type="Proteomes" id="UP001524570">
    <property type="component" value="Unassembled WGS sequence"/>
</dbReference>
<feature type="chain" id="PRO_5046428329" evidence="1">
    <location>
        <begin position="22"/>
        <end position="169"/>
    </location>
</feature>
<dbReference type="EMBL" id="JANIBL010000032">
    <property type="protein sequence ID" value="MCQ8118071.1"/>
    <property type="molecule type" value="Genomic_DNA"/>
</dbReference>
<name>A0ABT1TTG2_9GAMM</name>
<dbReference type="InterPro" id="IPR025293">
    <property type="entry name" value="YfiR/HmsC-like"/>
</dbReference>
<organism evidence="2 3">
    <name type="scientific">Methylomonas rosea</name>
    <dbReference type="NCBI Taxonomy" id="2952227"/>
    <lineage>
        <taxon>Bacteria</taxon>
        <taxon>Pseudomonadati</taxon>
        <taxon>Pseudomonadota</taxon>
        <taxon>Gammaproteobacteria</taxon>
        <taxon>Methylococcales</taxon>
        <taxon>Methylococcaceae</taxon>
        <taxon>Methylomonas</taxon>
    </lineage>
</organism>
<accession>A0ABT1TTG2</accession>
<proteinExistence type="predicted"/>
<reference evidence="2 3" key="1">
    <citation type="submission" date="2022-07" db="EMBL/GenBank/DDBJ databases">
        <title>Methylomonas rivi sp. nov., Methylomonas rosea sp. nov., Methylomonas aureus sp. nov. and Methylomonas subterranea sp. nov., four novel methanotrophs isolated from a freshwater creek and the deep terrestrial subsurface.</title>
        <authorList>
            <person name="Abin C."/>
            <person name="Sankaranarayanan K."/>
            <person name="Garner C."/>
            <person name="Sindelar R."/>
            <person name="Kotary K."/>
            <person name="Garner R."/>
            <person name="Barclay S."/>
            <person name="Lawson P."/>
            <person name="Krumholz L."/>
        </authorList>
    </citation>
    <scope>NUCLEOTIDE SEQUENCE [LARGE SCALE GENOMIC DNA]</scope>
    <source>
        <strain evidence="2 3">WSC-7</strain>
    </source>
</reference>
<gene>
    <name evidence="2" type="ORF">NP589_11600</name>
</gene>
<evidence type="ECO:0000256" key="1">
    <source>
        <dbReference type="SAM" id="SignalP"/>
    </source>
</evidence>
<evidence type="ECO:0000313" key="3">
    <source>
        <dbReference type="Proteomes" id="UP001524570"/>
    </source>
</evidence>
<protein>
    <submittedName>
        <fullName evidence="2">YfiR family protein</fullName>
    </submittedName>
</protein>
<keyword evidence="1" id="KW-0732">Signal</keyword>
<sequence length="169" mass="18685">MRLHTLLLLSVCVWFAGFARAEENSQSREFQLKTAYLFHFAELAQWPSPAPVTICLQGRSLLRAYLPVLEGQQINGNAVHVNLADAPDVAQCSILFLSDLAGLTPVLAEQARQHHVLLVGDVENFANHGGMVQFTLRDNRLKLVVNLAAVKSADLKLSSKLLRMAEIIE</sequence>
<keyword evidence="3" id="KW-1185">Reference proteome</keyword>
<dbReference type="RefSeq" id="WP_256607135.1">
    <property type="nucleotide sequence ID" value="NZ_JANIBL010000032.1"/>
</dbReference>
<dbReference type="Pfam" id="PF13689">
    <property type="entry name" value="DUF4154"/>
    <property type="match status" value="1"/>
</dbReference>
<feature type="signal peptide" evidence="1">
    <location>
        <begin position="1"/>
        <end position="21"/>
    </location>
</feature>